<reference evidence="8 9" key="1">
    <citation type="journal article" date="2015" name="Int. J. Syst. Evol. Microbiol.">
        <title>Aestuariivita atlantica sp. nov., isolated from deep sea sediment of the Atlantic Ocean.</title>
        <authorList>
            <person name="Li G."/>
            <person name="Lai Q."/>
            <person name="Du Y."/>
            <person name="Liu X."/>
            <person name="Sun F."/>
            <person name="Shao Z."/>
        </authorList>
    </citation>
    <scope>NUCLEOTIDE SEQUENCE [LARGE SCALE GENOMIC DNA]</scope>
    <source>
        <strain evidence="8 9">22II-S11-z3</strain>
    </source>
</reference>
<dbReference type="GO" id="GO:1901359">
    <property type="term" value="F:tungstate binding"/>
    <property type="evidence" value="ECO:0007669"/>
    <property type="project" value="UniProtKB-ARBA"/>
</dbReference>
<dbReference type="Pfam" id="PF13531">
    <property type="entry name" value="SBP_bac_11"/>
    <property type="match status" value="1"/>
</dbReference>
<dbReference type="GO" id="GO:0015689">
    <property type="term" value="P:molybdate ion transport"/>
    <property type="evidence" value="ECO:0007669"/>
    <property type="project" value="InterPro"/>
</dbReference>
<feature type="chain" id="PRO_5005553823" description="Molybdenum ABC transporter substrate-binding protein" evidence="7">
    <location>
        <begin position="23"/>
        <end position="253"/>
    </location>
</feature>
<accession>A0A0L1JR32</accession>
<evidence type="ECO:0000313" key="8">
    <source>
        <dbReference type="EMBL" id="KNG94249.1"/>
    </source>
</evidence>
<sequence length="253" mass="25746">MRRRFLTLLLAVLALLPRHAMADADDAPLRVFAAASLGEAVAVLAADWEKRTGQQVVTSLAGTATLARQIAAGAPADVFLSANAAWIQWIEDKGLTAPGTARVIATNRLVIVAPRARSAPLDLAPDAVLARLGSGRLAMGLPDAVPAGQYGRAALQHLGLWEVAGPRVAGTDSVRAALALVAIGAAPLGVVYATDAAAEPRVGIVADIPADAHPPITYHAAALTPGGEAFVTALIGPAAQARLAELGFGPVPE</sequence>
<evidence type="ECO:0000256" key="6">
    <source>
        <dbReference type="PIRSR" id="PIRSR004846-1"/>
    </source>
</evidence>
<feature type="signal peptide" evidence="7">
    <location>
        <begin position="1"/>
        <end position="22"/>
    </location>
</feature>
<evidence type="ECO:0000256" key="7">
    <source>
        <dbReference type="SAM" id="SignalP"/>
    </source>
</evidence>
<gene>
    <name evidence="8" type="ORF">ATO11_08535</name>
</gene>
<dbReference type="Gene3D" id="3.40.190.10">
    <property type="entry name" value="Periplasmic binding protein-like II"/>
    <property type="match status" value="2"/>
</dbReference>
<comment type="subunit">
    <text evidence="5">The complex is composed of two ATP-binding proteins (ModC), two transmembrane proteins (ModB) and a solute-binding protein (ModA).</text>
</comment>
<evidence type="ECO:0000256" key="1">
    <source>
        <dbReference type="ARBA" id="ARBA00009175"/>
    </source>
</evidence>
<dbReference type="SUPFAM" id="SSF53850">
    <property type="entry name" value="Periplasmic binding protein-like II"/>
    <property type="match status" value="1"/>
</dbReference>
<dbReference type="PANTHER" id="PTHR30632:SF17">
    <property type="entry name" value="MOLYBDATE-BINDING PROTEIN MODA"/>
    <property type="match status" value="1"/>
</dbReference>
<keyword evidence="2 6" id="KW-0500">Molybdenum</keyword>
<evidence type="ECO:0000256" key="2">
    <source>
        <dbReference type="ARBA" id="ARBA00022505"/>
    </source>
</evidence>
<feature type="binding site" evidence="6">
    <location>
        <position position="174"/>
    </location>
    <ligand>
        <name>molybdate</name>
        <dbReference type="ChEBI" id="CHEBI:36264"/>
    </ligand>
</feature>
<feature type="binding site" evidence="6">
    <location>
        <position position="147"/>
    </location>
    <ligand>
        <name>molybdate</name>
        <dbReference type="ChEBI" id="CHEBI:36264"/>
    </ligand>
</feature>
<keyword evidence="4 7" id="KW-0732">Signal</keyword>
<dbReference type="InterPro" id="IPR005950">
    <property type="entry name" value="ModA"/>
</dbReference>
<dbReference type="PIRSF" id="PIRSF004846">
    <property type="entry name" value="ModA"/>
    <property type="match status" value="1"/>
</dbReference>
<keyword evidence="9" id="KW-1185">Reference proteome</keyword>
<feature type="binding site" evidence="6">
    <location>
        <position position="192"/>
    </location>
    <ligand>
        <name>molybdate</name>
        <dbReference type="ChEBI" id="CHEBI:36264"/>
    </ligand>
</feature>
<dbReference type="STRING" id="1317121.ATO11_08535"/>
<organism evidence="8 9">
    <name type="scientific">Pseudaestuariivita atlantica</name>
    <dbReference type="NCBI Taxonomy" id="1317121"/>
    <lineage>
        <taxon>Bacteria</taxon>
        <taxon>Pseudomonadati</taxon>
        <taxon>Pseudomonadota</taxon>
        <taxon>Alphaproteobacteria</taxon>
        <taxon>Rhodobacterales</taxon>
        <taxon>Paracoccaceae</taxon>
        <taxon>Pseudaestuariivita</taxon>
    </lineage>
</organism>
<dbReference type="FunFam" id="3.40.190.10:FF:000035">
    <property type="entry name" value="Molybdate ABC transporter substrate-binding protein"/>
    <property type="match status" value="1"/>
</dbReference>
<feature type="binding site" evidence="6">
    <location>
        <position position="36"/>
    </location>
    <ligand>
        <name>molybdate</name>
        <dbReference type="ChEBI" id="CHEBI:36264"/>
    </ligand>
</feature>
<evidence type="ECO:0000256" key="5">
    <source>
        <dbReference type="ARBA" id="ARBA00062515"/>
    </source>
</evidence>
<dbReference type="EMBL" id="AQQZ01000003">
    <property type="protein sequence ID" value="KNG94249.1"/>
    <property type="molecule type" value="Genomic_DNA"/>
</dbReference>
<dbReference type="PATRIC" id="fig|1317121.7.peg.2317"/>
<comment type="caution">
    <text evidence="8">The sequence shown here is derived from an EMBL/GenBank/DDBJ whole genome shotgun (WGS) entry which is preliminary data.</text>
</comment>
<keyword evidence="3 6" id="KW-0479">Metal-binding</keyword>
<proteinExistence type="inferred from homology"/>
<protein>
    <recommendedName>
        <fullName evidence="10">Molybdenum ABC transporter substrate-binding protein</fullName>
    </recommendedName>
</protein>
<evidence type="ECO:0000313" key="9">
    <source>
        <dbReference type="Proteomes" id="UP000036938"/>
    </source>
</evidence>
<dbReference type="AlphaFoldDB" id="A0A0L1JR32"/>
<dbReference type="InterPro" id="IPR050682">
    <property type="entry name" value="ModA/WtpA"/>
</dbReference>
<feature type="binding site" evidence="6">
    <location>
        <position position="63"/>
    </location>
    <ligand>
        <name>molybdate</name>
        <dbReference type="ChEBI" id="CHEBI:36264"/>
    </ligand>
</feature>
<dbReference type="OrthoDB" id="9785015at2"/>
<dbReference type="Proteomes" id="UP000036938">
    <property type="component" value="Unassembled WGS sequence"/>
</dbReference>
<dbReference type="GO" id="GO:0030288">
    <property type="term" value="C:outer membrane-bounded periplasmic space"/>
    <property type="evidence" value="ECO:0007669"/>
    <property type="project" value="TreeGrafter"/>
</dbReference>
<evidence type="ECO:0000256" key="4">
    <source>
        <dbReference type="ARBA" id="ARBA00022729"/>
    </source>
</evidence>
<dbReference type="GO" id="GO:0046872">
    <property type="term" value="F:metal ion binding"/>
    <property type="evidence" value="ECO:0007669"/>
    <property type="project" value="UniProtKB-KW"/>
</dbReference>
<dbReference type="NCBIfam" id="TIGR01256">
    <property type="entry name" value="modA"/>
    <property type="match status" value="1"/>
</dbReference>
<evidence type="ECO:0000256" key="3">
    <source>
        <dbReference type="ARBA" id="ARBA00022723"/>
    </source>
</evidence>
<name>A0A0L1JR32_9RHOB</name>
<dbReference type="PANTHER" id="PTHR30632">
    <property type="entry name" value="MOLYBDATE-BINDING PERIPLASMIC PROTEIN"/>
    <property type="match status" value="1"/>
</dbReference>
<dbReference type="GO" id="GO:0030973">
    <property type="term" value="F:molybdate ion binding"/>
    <property type="evidence" value="ECO:0007669"/>
    <property type="project" value="TreeGrafter"/>
</dbReference>
<evidence type="ECO:0008006" key="10">
    <source>
        <dbReference type="Google" id="ProtNLM"/>
    </source>
</evidence>
<dbReference type="RefSeq" id="WP_050530402.1">
    <property type="nucleotide sequence ID" value="NZ_AQQZ01000003.1"/>
</dbReference>
<comment type="similarity">
    <text evidence="1">Belongs to the bacterial solute-binding protein ModA family.</text>
</comment>